<sequence length="100" mass="11681">MNENHIADMAKMLKTMAHPIRLKILCLLQDREMTVGEIHQQVQTTNANVSQHLNILRNQGIIDYRKNANFIVNRISEGRILELIKTMRELFCSEEEHPNN</sequence>
<dbReference type="Gene3D" id="1.10.10.10">
    <property type="entry name" value="Winged helix-like DNA-binding domain superfamily/Winged helix DNA-binding domain"/>
    <property type="match status" value="1"/>
</dbReference>
<dbReference type="GO" id="GO:0003700">
    <property type="term" value="F:DNA-binding transcription factor activity"/>
    <property type="evidence" value="ECO:0007669"/>
    <property type="project" value="InterPro"/>
</dbReference>
<protein>
    <submittedName>
        <fullName evidence="5">Transcriptional regulator, ArsR family</fullName>
    </submittedName>
</protein>
<dbReference type="eggNOG" id="COG0640">
    <property type="taxonomic scope" value="Bacteria"/>
</dbReference>
<dbReference type="STRING" id="589865.DaAHT2_2237"/>
<keyword evidence="6" id="KW-1185">Reference proteome</keyword>
<evidence type="ECO:0000313" key="6">
    <source>
        <dbReference type="Proteomes" id="UP000001508"/>
    </source>
</evidence>
<dbReference type="InterPro" id="IPR036390">
    <property type="entry name" value="WH_DNA-bd_sf"/>
</dbReference>
<keyword evidence="3" id="KW-0804">Transcription</keyword>
<evidence type="ECO:0000256" key="1">
    <source>
        <dbReference type="ARBA" id="ARBA00023015"/>
    </source>
</evidence>
<dbReference type="GO" id="GO:0003677">
    <property type="term" value="F:DNA binding"/>
    <property type="evidence" value="ECO:0007669"/>
    <property type="project" value="UniProtKB-KW"/>
</dbReference>
<dbReference type="PROSITE" id="PS50987">
    <property type="entry name" value="HTH_ARSR_2"/>
    <property type="match status" value="1"/>
</dbReference>
<evidence type="ECO:0000313" key="5">
    <source>
        <dbReference type="EMBL" id="ADH86902.1"/>
    </source>
</evidence>
<dbReference type="Pfam" id="PF01022">
    <property type="entry name" value="HTH_5"/>
    <property type="match status" value="1"/>
</dbReference>
<dbReference type="InterPro" id="IPR011991">
    <property type="entry name" value="ArsR-like_HTH"/>
</dbReference>
<evidence type="ECO:0000256" key="3">
    <source>
        <dbReference type="ARBA" id="ARBA00023163"/>
    </source>
</evidence>
<keyword evidence="2" id="KW-0238">DNA-binding</keyword>
<accession>D6Z6D7</accession>
<dbReference type="InterPro" id="IPR001845">
    <property type="entry name" value="HTH_ArsR_DNA-bd_dom"/>
</dbReference>
<proteinExistence type="predicted"/>
<organism evidence="5 6">
    <name type="scientific">Desulfurivibrio alkaliphilus (strain DSM 19089 / UNIQEM U267 / AHT2)</name>
    <dbReference type="NCBI Taxonomy" id="589865"/>
    <lineage>
        <taxon>Bacteria</taxon>
        <taxon>Pseudomonadati</taxon>
        <taxon>Thermodesulfobacteriota</taxon>
        <taxon>Desulfobulbia</taxon>
        <taxon>Desulfobulbales</taxon>
        <taxon>Desulfobulbaceae</taxon>
        <taxon>Desulfurivibrio</taxon>
    </lineage>
</organism>
<feature type="domain" description="HTH arsR-type" evidence="4">
    <location>
        <begin position="1"/>
        <end position="95"/>
    </location>
</feature>
<dbReference type="RefSeq" id="WP_013164416.1">
    <property type="nucleotide sequence ID" value="NC_014216.1"/>
</dbReference>
<dbReference type="EMBL" id="CP001940">
    <property type="protein sequence ID" value="ADH86902.1"/>
    <property type="molecule type" value="Genomic_DNA"/>
</dbReference>
<dbReference type="InParanoid" id="D6Z6D7"/>
<reference evidence="6" key="1">
    <citation type="submission" date="2010-02" db="EMBL/GenBank/DDBJ databases">
        <title>Complete sequence of Desulfurivibrio alkaliphilus AHT2.</title>
        <authorList>
            <consortium name="US DOE Joint Genome Institute"/>
            <person name="Pitluck S."/>
            <person name="Chertkov O."/>
            <person name="Detter J.C."/>
            <person name="Han C."/>
            <person name="Tapia R."/>
            <person name="Larimer F."/>
            <person name="Land M."/>
            <person name="Hauser L."/>
            <person name="Kyrpides N."/>
            <person name="Mikhailova N."/>
            <person name="Sorokin D.Y."/>
            <person name="Muyzer G."/>
            <person name="Woyke T."/>
        </authorList>
    </citation>
    <scope>NUCLEOTIDE SEQUENCE [LARGE SCALE GENOMIC DNA]</scope>
    <source>
        <strain evidence="6">DSM 19089 / UNIQEM U267 / AHT2</strain>
    </source>
</reference>
<dbReference type="SUPFAM" id="SSF46785">
    <property type="entry name" value="Winged helix' DNA-binding domain"/>
    <property type="match status" value="1"/>
</dbReference>
<dbReference type="Proteomes" id="UP000001508">
    <property type="component" value="Chromosome"/>
</dbReference>
<dbReference type="NCBIfam" id="NF033788">
    <property type="entry name" value="HTH_metalloreg"/>
    <property type="match status" value="1"/>
</dbReference>
<dbReference type="SMART" id="SM00418">
    <property type="entry name" value="HTH_ARSR"/>
    <property type="match status" value="1"/>
</dbReference>
<dbReference type="InterPro" id="IPR051081">
    <property type="entry name" value="HTH_MetalResp_TranReg"/>
</dbReference>
<evidence type="ECO:0000259" key="4">
    <source>
        <dbReference type="PROSITE" id="PS50987"/>
    </source>
</evidence>
<dbReference type="PANTHER" id="PTHR33154:SF28">
    <property type="entry name" value="HTH-TYPE TRANSCRIPTIONAL REGULATOR YGAV-RELATED"/>
    <property type="match status" value="1"/>
</dbReference>
<evidence type="ECO:0000256" key="2">
    <source>
        <dbReference type="ARBA" id="ARBA00023125"/>
    </source>
</evidence>
<dbReference type="AlphaFoldDB" id="D6Z6D7"/>
<dbReference type="KEGG" id="dak:DaAHT2_2237"/>
<dbReference type="PANTHER" id="PTHR33154">
    <property type="entry name" value="TRANSCRIPTIONAL REGULATOR, ARSR FAMILY"/>
    <property type="match status" value="1"/>
</dbReference>
<dbReference type="OrthoDB" id="9800049at2"/>
<gene>
    <name evidence="5" type="ordered locus">DaAHT2_2237</name>
</gene>
<dbReference type="CDD" id="cd00090">
    <property type="entry name" value="HTH_ARSR"/>
    <property type="match status" value="1"/>
</dbReference>
<keyword evidence="1" id="KW-0805">Transcription regulation</keyword>
<dbReference type="PRINTS" id="PR00778">
    <property type="entry name" value="HTHARSR"/>
</dbReference>
<dbReference type="HOGENOM" id="CLU_097806_6_1_7"/>
<dbReference type="InterPro" id="IPR036388">
    <property type="entry name" value="WH-like_DNA-bd_sf"/>
</dbReference>
<name>D6Z6D7_DESAT</name>